<dbReference type="EMBL" id="CP101637">
    <property type="protein sequence ID" value="WMT80673.1"/>
    <property type="molecule type" value="Genomic_DNA"/>
</dbReference>
<dbReference type="Proteomes" id="UP001235030">
    <property type="component" value="Chromosome"/>
</dbReference>
<evidence type="ECO:0000313" key="1">
    <source>
        <dbReference type="EMBL" id="WMT80673.1"/>
    </source>
</evidence>
<dbReference type="RefSeq" id="WP_228104901.1">
    <property type="nucleotide sequence ID" value="NZ_CP101637.1"/>
</dbReference>
<protein>
    <recommendedName>
        <fullName evidence="3">Tail fiber protein</fullName>
    </recommendedName>
</protein>
<evidence type="ECO:0008006" key="3">
    <source>
        <dbReference type="Google" id="ProtNLM"/>
    </source>
</evidence>
<reference evidence="1 2" key="1">
    <citation type="submission" date="2022-07" db="EMBL/GenBank/DDBJ databases">
        <title>Genome sequence of Terrisporobacter mayombei DSM6539.</title>
        <authorList>
            <person name="Boeer T."/>
            <person name="Bengelsdorf F.R."/>
            <person name="Daniel R."/>
            <person name="Poehlein A."/>
        </authorList>
    </citation>
    <scope>NUCLEOTIDE SEQUENCE [LARGE SCALE GENOMIC DNA]</scope>
    <source>
        <strain evidence="1 2">DSM 6539</strain>
    </source>
</reference>
<organism evidence="1 2">
    <name type="scientific">Terrisporobacter mayombei</name>
    <dbReference type="NCBI Taxonomy" id="1541"/>
    <lineage>
        <taxon>Bacteria</taxon>
        <taxon>Bacillati</taxon>
        <taxon>Bacillota</taxon>
        <taxon>Clostridia</taxon>
        <taxon>Peptostreptococcales</taxon>
        <taxon>Peptostreptococcaceae</taxon>
        <taxon>Terrisporobacter</taxon>
    </lineage>
</organism>
<name>A0ABY9PYB5_9FIRM</name>
<accession>A0ABY9PYB5</accession>
<keyword evidence="2" id="KW-1185">Reference proteome</keyword>
<evidence type="ECO:0000313" key="2">
    <source>
        <dbReference type="Proteomes" id="UP001235030"/>
    </source>
</evidence>
<proteinExistence type="predicted"/>
<sequence>MIEEGQEYTTPIYDEDGNLIEVIEDYDVFLEDETSEEEHDDAYYLGEEGDLAEEDYAEEDNVDPVESRILTASERYTIARDSVIERLTQILENGEITIEDNADLNEAMFEYTESVTDMKDKLNEVEHGNNDTNGINQGTVTTVLPEELQHLIDLMNNGGRNDLLFVDEEGRVLVEGEQVPKLKLVELEVDKLVANYAEINELVAKKASIEDLTAVKAQIGTLEADEIIADIIHSNIGEIKELTTSIGRIDTLIGGNLTMENIQSLILTSKKVTVEDAFIKDAMIDTVNANKINAGAINTNLVNIESADGSLALNGTLQQFKDENGKVRIQMGKDTQGNFTFGLFDETGIGTLINSSGITEKAIGDGLIVDKMVGDDANISGSKLDINSVVTEINDGTTTIKGSKVKLDTQNQTLDVAFNTMNNTVTEQGKTVSNHTTSISTMNGKIETLISDTEIIEEGEKVTVKDAYSQMNQKVGEFGVSLGNMESNFDGLETRVEEAETKLTIEGLKTIIGSTYTTSEDVEGQITGKGYATTSDVTQSVNNFKLQFKESGGYNELYNGDFRRGLDFWSPSAGIVVVPDTVCTENPIAVKMNGALTTNRQISQQLYSSTKPMNYTGNLIISLWGYLSGSGSSGTTNKYTGFQVTVYYTDGSVTYPGTQLKDDYDKWIKYSLVLNPSSGKKISHMVVSAICRDTTKVMYVTNIMLTKGELEVPYAPNSNEIFDGITTINKDGIKVEQSNYNGYTQIKADGFYLNNGTEDVIKCTSSGLVVKGVVNVTGGSISESALAGTMIDGKYVKPGTILANSINIGDFTNYCTTPTNYTTGAGNPAYSLSPSYNHVFISNNLTQLRGGEQFLVTGYVYAPPSNTSDTNYNLQFCWRDSAGTAILSSSVVKPVSPNAQIGLNDVLTIPPRPANAVYGNFKAYVGNSAFALTYSLPCIRLMTSGSLIVDGAIDGKTIHGSEIIGGEFRSETVNDDNSPIFKVTEFGQIVGATIDCIGLSVSGDLTANTLSVKSIDNSRYQEVFDGDYIINIKSGATDSEIFEDGATFSSFESAEAIIPSNLNGYELTFNMQSNITENVVLDSYNSGVINVNFNGYTLKGYFFGSRNSIRMNVYGNKSGSTGGTVRGKVMPNIGRYYSSYRYAMTFDSCSFFVYDMDVYKGNSTDYKDCGIVAITGSKGYIADVKFVNKPYYGLRCHGTAHVYSSSSSGTTEHYSFASVSGSLIMLNNTTQAGRSGQTTHLFKANNGQIFADGVTFDGADAGGTNDNNTTTEVTKTVTVKANYGDTYRKTVYNSWKQDGSVRQGNYGYGQCVGAWFFGTTLQNYLKKNVTKVVISINRNSGGTNASVTHTLKTHNYSSRPSGSPTYNGFSRNFSVAVGGTATITLTSAEIASLKSDNAKGFGIIPPSQTSAYYSVCSGSISVKVTYKE</sequence>
<gene>
    <name evidence="1" type="ORF">TEMA_09940</name>
</gene>
<dbReference type="Gene3D" id="2.60.120.260">
    <property type="entry name" value="Galactose-binding domain-like"/>
    <property type="match status" value="1"/>
</dbReference>